<proteinExistence type="predicted"/>
<sequence>MFCVFSMLTMNVITILGLNLGLLKVNTDYEAFLSLVLYRNFIIPLSFLFIINKYVNAGSKTKRLWVICLGEGVLVLEDLLAQYMNVLTYIKWSTWYSLGTIFLYMVGGIYLARWFERVEKKEA</sequence>
<evidence type="ECO:0000313" key="2">
    <source>
        <dbReference type="Proteomes" id="UP000037558"/>
    </source>
</evidence>
<organism evidence="1 2">
    <name type="scientific">Priestia koreensis</name>
    <dbReference type="NCBI Taxonomy" id="284581"/>
    <lineage>
        <taxon>Bacteria</taxon>
        <taxon>Bacillati</taxon>
        <taxon>Bacillota</taxon>
        <taxon>Bacilli</taxon>
        <taxon>Bacillales</taxon>
        <taxon>Bacillaceae</taxon>
        <taxon>Priestia</taxon>
    </lineage>
</organism>
<protein>
    <submittedName>
        <fullName evidence="1">Uncharacterized protein</fullName>
    </submittedName>
</protein>
<reference evidence="2" key="1">
    <citation type="submission" date="2015-08" db="EMBL/GenBank/DDBJ databases">
        <title>Fjat-14210 dsm16467.</title>
        <authorList>
            <person name="Liu B."/>
            <person name="Wang J."/>
            <person name="Zhu Y."/>
            <person name="Liu G."/>
            <person name="Chen Q."/>
            <person name="Chen Z."/>
            <person name="Lan J."/>
            <person name="Che J."/>
            <person name="Ge C."/>
            <person name="Shi H."/>
            <person name="Pan Z."/>
            <person name="Liu X."/>
        </authorList>
    </citation>
    <scope>NUCLEOTIDE SEQUENCE [LARGE SCALE GENOMIC DNA]</scope>
    <source>
        <strain evidence="2">DSM 16467</strain>
    </source>
</reference>
<dbReference type="EMBL" id="LILC01000021">
    <property type="protein sequence ID" value="KOO43513.1"/>
    <property type="molecule type" value="Genomic_DNA"/>
</dbReference>
<dbReference type="Proteomes" id="UP000037558">
    <property type="component" value="Unassembled WGS sequence"/>
</dbReference>
<dbReference type="PATRIC" id="fig|284581.3.peg.1206"/>
<gene>
    <name evidence="1" type="ORF">AMD01_15990</name>
</gene>
<comment type="caution">
    <text evidence="1">The sequence shown here is derived from an EMBL/GenBank/DDBJ whole genome shotgun (WGS) entry which is preliminary data.</text>
</comment>
<keyword evidence="2" id="KW-1185">Reference proteome</keyword>
<name>A0A0M0KYP8_9BACI</name>
<accession>A0A0M0KYP8</accession>
<evidence type="ECO:0000313" key="1">
    <source>
        <dbReference type="EMBL" id="KOO43513.1"/>
    </source>
</evidence>
<dbReference type="STRING" id="284581.AMD01_15990"/>
<dbReference type="AlphaFoldDB" id="A0A0M0KYP8"/>